<gene>
    <name evidence="1" type="ORF">L3Q82_007930</name>
</gene>
<reference evidence="1" key="1">
    <citation type="submission" date="2022-04" db="EMBL/GenBank/DDBJ databases">
        <title>Jade perch genome.</title>
        <authorList>
            <person name="Chao B."/>
        </authorList>
    </citation>
    <scope>NUCLEOTIDE SEQUENCE</scope>
    <source>
        <strain evidence="1">CB-2022</strain>
    </source>
</reference>
<organism evidence="1 2">
    <name type="scientific">Scortum barcoo</name>
    <name type="common">barcoo grunter</name>
    <dbReference type="NCBI Taxonomy" id="214431"/>
    <lineage>
        <taxon>Eukaryota</taxon>
        <taxon>Metazoa</taxon>
        <taxon>Chordata</taxon>
        <taxon>Craniata</taxon>
        <taxon>Vertebrata</taxon>
        <taxon>Euteleostomi</taxon>
        <taxon>Actinopterygii</taxon>
        <taxon>Neopterygii</taxon>
        <taxon>Teleostei</taxon>
        <taxon>Neoteleostei</taxon>
        <taxon>Acanthomorphata</taxon>
        <taxon>Eupercaria</taxon>
        <taxon>Centrarchiformes</taxon>
        <taxon>Terapontoidei</taxon>
        <taxon>Terapontidae</taxon>
        <taxon>Scortum</taxon>
    </lineage>
</organism>
<protein>
    <submittedName>
        <fullName evidence="1">Uncharacterized protein</fullName>
    </submittedName>
</protein>
<dbReference type="EMBL" id="CM041538">
    <property type="protein sequence ID" value="KAI3368204.1"/>
    <property type="molecule type" value="Genomic_DNA"/>
</dbReference>
<keyword evidence="2" id="KW-1185">Reference proteome</keyword>
<comment type="caution">
    <text evidence="1">The sequence shown here is derived from an EMBL/GenBank/DDBJ whole genome shotgun (WGS) entry which is preliminary data.</text>
</comment>
<evidence type="ECO:0000313" key="1">
    <source>
        <dbReference type="EMBL" id="KAI3368204.1"/>
    </source>
</evidence>
<name>A0ACB8WKC1_9TELE</name>
<evidence type="ECO:0000313" key="2">
    <source>
        <dbReference type="Proteomes" id="UP000831701"/>
    </source>
</evidence>
<dbReference type="Proteomes" id="UP000831701">
    <property type="component" value="Chromosome 8"/>
</dbReference>
<sequence length="396" mass="44202">MLLDTDASDWGIGAVLSQVQGGEERLLAYGSRRLSVTEQNYCTSRRELLAAVEFTSHFRQYLLGRAFTLRTDHSSLRWYGAPLGLHSNQGTNFESAVFQGMGELLGIDKTRTTPFHPQSDGQVECFNATLQKILAATAERCHWDWDLINPYVLMAYRATRHSSTGLTPNTMLFGKEITEPIDLVAGLPPDHDSVNNVPEYVMHIRDCLELSHQLAREALGKSVKRAKRHYNKNICQIQHKVGDAVWYLVKGTKRVKNQAKVVHHDKLKPYYSRTPLDNSWVCKDTDTWAPVEVSAPQLDADSSDTVIGPLNIWDTASRELAVETPQGHSSPPRDTPSTSQLHHEPPQPQVGETGAQHLAGGLGRGPLLTPTPFRRPQRLCRALDKFGDWDVPDGVT</sequence>
<accession>A0ACB8WKC1</accession>
<proteinExistence type="predicted"/>